<dbReference type="Gene3D" id="1.20.58.1460">
    <property type="match status" value="1"/>
</dbReference>
<reference evidence="4 5" key="1">
    <citation type="submission" date="2023-08" db="EMBL/GenBank/DDBJ databases">
        <title>Alcaligenaceae gen. nov., a novel taxon isolated from the sludge of Yixing Pesticide Factory.</title>
        <authorList>
            <person name="Ruan L."/>
        </authorList>
    </citation>
    <scope>NUCLEOTIDE SEQUENCE [LARGE SCALE GENOMIC DNA]</scope>
    <source>
        <strain evidence="4 5">LG-2</strain>
    </source>
</reference>
<dbReference type="Pfam" id="PF20803">
    <property type="entry name" value="PaaX_M"/>
    <property type="match status" value="1"/>
</dbReference>
<dbReference type="Pfam" id="PF08223">
    <property type="entry name" value="PaaX_C"/>
    <property type="match status" value="1"/>
</dbReference>
<gene>
    <name evidence="4" type="primary">paaX</name>
    <name evidence="4" type="ORF">Q8947_04385</name>
</gene>
<dbReference type="Gene3D" id="1.10.10.10">
    <property type="entry name" value="Winged helix-like DNA-binding domain superfamily/Winged helix DNA-binding domain"/>
    <property type="match status" value="1"/>
</dbReference>
<accession>A0ABU1D465</accession>
<dbReference type="Gene3D" id="3.30.70.2650">
    <property type="match status" value="1"/>
</dbReference>
<dbReference type="PIRSF" id="PIRSF020623">
    <property type="entry name" value="PaaX"/>
    <property type="match status" value="1"/>
</dbReference>
<proteinExistence type="predicted"/>
<protein>
    <submittedName>
        <fullName evidence="4">Phenylacetic acid degradation operon negative regulatory protein PaaX</fullName>
    </submittedName>
</protein>
<dbReference type="InterPro" id="IPR048846">
    <property type="entry name" value="PaaX-like_central"/>
</dbReference>
<sequence>MPTTQSQALQEWANRLLETNPPRAKSLVMTLFGDAILPHGGALWLGSLIRLLAPFGINDRLVRTSVFRLAEDGWLSGLREGRRSLYTLRDSAARRFTRAYRRVYSPTYLAWPGYWTLVFATTGTLNPQTRSELRKELTWEGFSALSPTVFVHPNPDRETLQEILHSYGVHRDVFVTTMTQAQDIEGRPLPELVNEYWPLEEISRNYESFIEHFRPLPDMIRAAGGDIAAEQAFIIRGLLIHEYRRTLLHDPQLPIELLPQDWAGKIAYELCREVYSMTYKRAEDFIMGALREEDPDAAPCAEYFYERFGGLPR</sequence>
<keyword evidence="5" id="KW-1185">Reference proteome</keyword>
<dbReference type="NCBIfam" id="TIGR02277">
    <property type="entry name" value="PaaX_trns_reg"/>
    <property type="match status" value="1"/>
</dbReference>
<feature type="domain" description="Transcriptional repressor PaaX-like central Cas2-like" evidence="3">
    <location>
        <begin position="110"/>
        <end position="181"/>
    </location>
</feature>
<feature type="domain" description="Transcriptional repressor PaaX-like N-terminal" evidence="1">
    <location>
        <begin position="23"/>
        <end position="91"/>
    </location>
</feature>
<dbReference type="RefSeq" id="WP_165279414.1">
    <property type="nucleotide sequence ID" value="NZ_JAUZQE010000007.1"/>
</dbReference>
<dbReference type="Proteomes" id="UP001232156">
    <property type="component" value="Unassembled WGS sequence"/>
</dbReference>
<dbReference type="EMBL" id="JAUZQE010000007">
    <property type="protein sequence ID" value="MDR4125223.1"/>
    <property type="molecule type" value="Genomic_DNA"/>
</dbReference>
<name>A0ABU1D465_9BURK</name>
<comment type="caution">
    <text evidence="4">The sequence shown here is derived from an EMBL/GenBank/DDBJ whole genome shotgun (WGS) entry which is preliminary data.</text>
</comment>
<dbReference type="InterPro" id="IPR036388">
    <property type="entry name" value="WH-like_DNA-bd_sf"/>
</dbReference>
<dbReference type="InterPro" id="IPR011965">
    <property type="entry name" value="PaaX_trns_reg"/>
</dbReference>
<dbReference type="InterPro" id="IPR012906">
    <property type="entry name" value="PaaX-like_N"/>
</dbReference>
<dbReference type="Pfam" id="PF07848">
    <property type="entry name" value="PaaX"/>
    <property type="match status" value="1"/>
</dbReference>
<evidence type="ECO:0000259" key="1">
    <source>
        <dbReference type="Pfam" id="PF07848"/>
    </source>
</evidence>
<dbReference type="PANTHER" id="PTHR30319">
    <property type="entry name" value="PHENYLACETIC ACID REGULATOR-RELATED TRANSCRIPTIONAL REPRESSOR"/>
    <property type="match status" value="1"/>
</dbReference>
<evidence type="ECO:0000313" key="4">
    <source>
        <dbReference type="EMBL" id="MDR4125223.1"/>
    </source>
</evidence>
<evidence type="ECO:0000259" key="2">
    <source>
        <dbReference type="Pfam" id="PF08223"/>
    </source>
</evidence>
<organism evidence="4 5">
    <name type="scientific">Yanghanlia caeni</name>
    <dbReference type="NCBI Taxonomy" id="3064283"/>
    <lineage>
        <taxon>Bacteria</taxon>
        <taxon>Pseudomonadati</taxon>
        <taxon>Pseudomonadota</taxon>
        <taxon>Betaproteobacteria</taxon>
        <taxon>Burkholderiales</taxon>
        <taxon>Alcaligenaceae</taxon>
        <taxon>Yanghanlia</taxon>
    </lineage>
</organism>
<dbReference type="PANTHER" id="PTHR30319:SF1">
    <property type="entry name" value="TRANSCRIPTIONAL REPRESSOR PAAX"/>
    <property type="match status" value="1"/>
</dbReference>
<feature type="domain" description="Transcriptional repressor PaaX-like C-terminal" evidence="2">
    <location>
        <begin position="197"/>
        <end position="287"/>
    </location>
</feature>
<dbReference type="InterPro" id="IPR013225">
    <property type="entry name" value="PaaX_C"/>
</dbReference>
<evidence type="ECO:0000313" key="5">
    <source>
        <dbReference type="Proteomes" id="UP001232156"/>
    </source>
</evidence>
<evidence type="ECO:0000259" key="3">
    <source>
        <dbReference type="Pfam" id="PF20803"/>
    </source>
</evidence>